<dbReference type="InterPro" id="IPR002347">
    <property type="entry name" value="SDR_fam"/>
</dbReference>
<dbReference type="AlphaFoldDB" id="A0A7K0FPG0"/>
<dbReference type="PANTHER" id="PTHR43477:SF1">
    <property type="entry name" value="DIHYDROANTICAPSIN 7-DEHYDROGENASE"/>
    <property type="match status" value="1"/>
</dbReference>
<comment type="caution">
    <text evidence="4">The sequence shown here is derived from an EMBL/GenBank/DDBJ whole genome shotgun (WGS) entry which is preliminary data.</text>
</comment>
<dbReference type="PANTHER" id="PTHR43477">
    <property type="entry name" value="DIHYDROANTICAPSIN 7-DEHYDROGENASE"/>
    <property type="match status" value="1"/>
</dbReference>
<evidence type="ECO:0000313" key="4">
    <source>
        <dbReference type="EMBL" id="MRX47846.1"/>
    </source>
</evidence>
<dbReference type="InterPro" id="IPR036291">
    <property type="entry name" value="NAD(P)-bd_dom_sf"/>
</dbReference>
<dbReference type="GO" id="GO:0016491">
    <property type="term" value="F:oxidoreductase activity"/>
    <property type="evidence" value="ECO:0007669"/>
    <property type="project" value="UniProtKB-KW"/>
</dbReference>
<gene>
    <name evidence="4" type="ORF">GJJ64_11645</name>
</gene>
<keyword evidence="2" id="KW-0560">Oxidoreductase</keyword>
<evidence type="ECO:0000259" key="3">
    <source>
        <dbReference type="SMART" id="SM00822"/>
    </source>
</evidence>
<sequence>MNYLVIGGSTGIGLELVKKLIADGHDVTAVSRHRGELPLEATFVELDILGDVTVLKNHLPETIHGLAYCPGTINLKPFARLTADDFRKDYEVNVIGVVKVIQQVLPQLKASKQASILLFSTVAAKAGMGFHASIAAAKSAIEGLTVSLAAEFAASKIRVNALAPSLTDTPLAAGLLATPERREASEKRHPLGRIGTAEELAEAANFLLSEKSSWITGQVIGIDGGMSTLKSF</sequence>
<dbReference type="EMBL" id="WKJI01000003">
    <property type="protein sequence ID" value="MRX47846.1"/>
    <property type="molecule type" value="Genomic_DNA"/>
</dbReference>
<dbReference type="Pfam" id="PF13561">
    <property type="entry name" value="adh_short_C2"/>
    <property type="match status" value="1"/>
</dbReference>
<dbReference type="PRINTS" id="PR00081">
    <property type="entry name" value="GDHRDH"/>
</dbReference>
<organism evidence="4 5">
    <name type="scientific">Pedobacter puniceum</name>
    <dbReference type="NCBI Taxonomy" id="2666136"/>
    <lineage>
        <taxon>Bacteria</taxon>
        <taxon>Pseudomonadati</taxon>
        <taxon>Bacteroidota</taxon>
        <taxon>Sphingobacteriia</taxon>
        <taxon>Sphingobacteriales</taxon>
        <taxon>Sphingobacteriaceae</taxon>
        <taxon>Pedobacter</taxon>
    </lineage>
</organism>
<dbReference type="InterPro" id="IPR057326">
    <property type="entry name" value="KR_dom"/>
</dbReference>
<accession>A0A7K0FPG0</accession>
<dbReference type="CDD" id="cd05233">
    <property type="entry name" value="SDR_c"/>
    <property type="match status" value="1"/>
</dbReference>
<dbReference type="Proteomes" id="UP000462931">
    <property type="component" value="Unassembled WGS sequence"/>
</dbReference>
<dbReference type="SMART" id="SM00822">
    <property type="entry name" value="PKS_KR"/>
    <property type="match status" value="1"/>
</dbReference>
<keyword evidence="5" id="KW-1185">Reference proteome</keyword>
<evidence type="ECO:0000256" key="1">
    <source>
        <dbReference type="ARBA" id="ARBA00006484"/>
    </source>
</evidence>
<evidence type="ECO:0000256" key="2">
    <source>
        <dbReference type="ARBA" id="ARBA00023002"/>
    </source>
</evidence>
<dbReference type="RefSeq" id="WP_154287960.1">
    <property type="nucleotide sequence ID" value="NZ_WKJI01000003.1"/>
</dbReference>
<protein>
    <submittedName>
        <fullName evidence="4">SDR family oxidoreductase</fullName>
    </submittedName>
</protein>
<dbReference type="SUPFAM" id="SSF51735">
    <property type="entry name" value="NAD(P)-binding Rossmann-fold domains"/>
    <property type="match status" value="1"/>
</dbReference>
<evidence type="ECO:0000313" key="5">
    <source>
        <dbReference type="Proteomes" id="UP000462931"/>
    </source>
</evidence>
<feature type="domain" description="Ketoreductase" evidence="3">
    <location>
        <begin position="1"/>
        <end position="167"/>
    </location>
</feature>
<proteinExistence type="inferred from homology"/>
<dbReference type="InterPro" id="IPR051122">
    <property type="entry name" value="SDR_DHRS6-like"/>
</dbReference>
<name>A0A7K0FPG0_9SPHI</name>
<dbReference type="Gene3D" id="3.40.50.720">
    <property type="entry name" value="NAD(P)-binding Rossmann-like Domain"/>
    <property type="match status" value="1"/>
</dbReference>
<comment type="similarity">
    <text evidence="1">Belongs to the short-chain dehydrogenases/reductases (SDR) family.</text>
</comment>
<reference evidence="4 5" key="1">
    <citation type="submission" date="2019-11" db="EMBL/GenBank/DDBJ databases">
        <authorList>
            <person name="Cheng Q."/>
            <person name="Yang Z."/>
        </authorList>
    </citation>
    <scope>NUCLEOTIDE SEQUENCE [LARGE SCALE GENOMIC DNA]</scope>
    <source>
        <strain evidence="4 5">HX-22-1</strain>
    </source>
</reference>